<sequence length="60" mass="6212">MNDALGHASADEYEAVADVLRLIHALDIDQRAVALGTIIHMALTVGDIVRTGGSVAPASE</sequence>
<dbReference type="AlphaFoldDB" id="A0A1Y5Y6X1"/>
<reference evidence="1 2" key="1">
    <citation type="submission" date="2017-04" db="EMBL/GenBank/DDBJ databases">
        <authorList>
            <person name="Afonso C.L."/>
            <person name="Miller P.J."/>
            <person name="Scott M.A."/>
            <person name="Spackman E."/>
            <person name="Goraichik I."/>
            <person name="Dimitrov K.M."/>
            <person name="Suarez D.L."/>
            <person name="Swayne D.E."/>
        </authorList>
    </citation>
    <scope>NUCLEOTIDE SEQUENCE [LARGE SCALE GENOMIC DNA]</scope>
    <source>
        <strain evidence="1 2">DSM 43828</strain>
    </source>
</reference>
<keyword evidence="2" id="KW-1185">Reference proteome</keyword>
<protein>
    <submittedName>
        <fullName evidence="1">Uncharacterized protein</fullName>
    </submittedName>
</protein>
<proteinExistence type="predicted"/>
<evidence type="ECO:0000313" key="1">
    <source>
        <dbReference type="EMBL" id="SMD26487.1"/>
    </source>
</evidence>
<accession>A0A1Y5Y6X1</accession>
<dbReference type="RefSeq" id="WP_084434227.1">
    <property type="nucleotide sequence ID" value="NZ_FWXV01000014.1"/>
</dbReference>
<gene>
    <name evidence="1" type="ORF">SAMN05661093_10070</name>
</gene>
<dbReference type="EMBL" id="FWXV01000014">
    <property type="protein sequence ID" value="SMD26487.1"/>
    <property type="molecule type" value="Genomic_DNA"/>
</dbReference>
<evidence type="ECO:0000313" key="2">
    <source>
        <dbReference type="Proteomes" id="UP000192674"/>
    </source>
</evidence>
<dbReference type="Proteomes" id="UP000192674">
    <property type="component" value="Unassembled WGS sequence"/>
</dbReference>
<name>A0A1Y5Y6X1_KIBAR</name>
<organism evidence="1 2">
    <name type="scientific">Kibdelosporangium aridum</name>
    <dbReference type="NCBI Taxonomy" id="2030"/>
    <lineage>
        <taxon>Bacteria</taxon>
        <taxon>Bacillati</taxon>
        <taxon>Actinomycetota</taxon>
        <taxon>Actinomycetes</taxon>
        <taxon>Pseudonocardiales</taxon>
        <taxon>Pseudonocardiaceae</taxon>
        <taxon>Kibdelosporangium</taxon>
    </lineage>
</organism>